<evidence type="ECO:0000313" key="2">
    <source>
        <dbReference type="EMBL" id="KZV53352.1"/>
    </source>
</evidence>
<feature type="signal peptide" evidence="1">
    <location>
        <begin position="1"/>
        <end position="25"/>
    </location>
</feature>
<gene>
    <name evidence="2" type="ORF">F511_06494</name>
</gene>
<dbReference type="Proteomes" id="UP000250235">
    <property type="component" value="Unassembled WGS sequence"/>
</dbReference>
<feature type="chain" id="PRO_5016350870" evidence="1">
    <location>
        <begin position="26"/>
        <end position="395"/>
    </location>
</feature>
<proteinExistence type="predicted"/>
<organism evidence="2 3">
    <name type="scientific">Dorcoceras hygrometricum</name>
    <dbReference type="NCBI Taxonomy" id="472368"/>
    <lineage>
        <taxon>Eukaryota</taxon>
        <taxon>Viridiplantae</taxon>
        <taxon>Streptophyta</taxon>
        <taxon>Embryophyta</taxon>
        <taxon>Tracheophyta</taxon>
        <taxon>Spermatophyta</taxon>
        <taxon>Magnoliopsida</taxon>
        <taxon>eudicotyledons</taxon>
        <taxon>Gunneridae</taxon>
        <taxon>Pentapetalae</taxon>
        <taxon>asterids</taxon>
        <taxon>lamiids</taxon>
        <taxon>Lamiales</taxon>
        <taxon>Gesneriaceae</taxon>
        <taxon>Didymocarpoideae</taxon>
        <taxon>Trichosporeae</taxon>
        <taxon>Loxocarpinae</taxon>
        <taxon>Dorcoceras</taxon>
    </lineage>
</organism>
<dbReference type="PRINTS" id="PR01217">
    <property type="entry name" value="PRICHEXTENSN"/>
</dbReference>
<keyword evidence="1" id="KW-0732">Signal</keyword>
<accession>A0A2Z7D1M0</accession>
<dbReference type="AlphaFoldDB" id="A0A2Z7D1M0"/>
<dbReference type="PANTHER" id="PTHR33935:SF22">
    <property type="entry name" value="OS10G0149400 PROTEIN"/>
    <property type="match status" value="1"/>
</dbReference>
<reference evidence="2 3" key="1">
    <citation type="journal article" date="2015" name="Proc. Natl. Acad. Sci. U.S.A.">
        <title>The resurrection genome of Boea hygrometrica: A blueprint for survival of dehydration.</title>
        <authorList>
            <person name="Xiao L."/>
            <person name="Yang G."/>
            <person name="Zhang L."/>
            <person name="Yang X."/>
            <person name="Zhao S."/>
            <person name="Ji Z."/>
            <person name="Zhou Q."/>
            <person name="Hu M."/>
            <person name="Wang Y."/>
            <person name="Chen M."/>
            <person name="Xu Y."/>
            <person name="Jin H."/>
            <person name="Xiao X."/>
            <person name="Hu G."/>
            <person name="Bao F."/>
            <person name="Hu Y."/>
            <person name="Wan P."/>
            <person name="Li L."/>
            <person name="Deng X."/>
            <person name="Kuang T."/>
            <person name="Xiang C."/>
            <person name="Zhu J.K."/>
            <person name="Oliver M.J."/>
            <person name="He Y."/>
        </authorList>
    </citation>
    <scope>NUCLEOTIDE SEQUENCE [LARGE SCALE GENOMIC DNA]</scope>
    <source>
        <strain evidence="3">cv. XS01</strain>
    </source>
</reference>
<evidence type="ECO:0000313" key="3">
    <source>
        <dbReference type="Proteomes" id="UP000250235"/>
    </source>
</evidence>
<dbReference type="EMBL" id="KQ990517">
    <property type="protein sequence ID" value="KZV53352.1"/>
    <property type="molecule type" value="Genomic_DNA"/>
</dbReference>
<dbReference type="Pfam" id="PF01190">
    <property type="entry name" value="Pollen_Ole_e_1"/>
    <property type="match status" value="1"/>
</dbReference>
<evidence type="ECO:0000256" key="1">
    <source>
        <dbReference type="SAM" id="SignalP"/>
    </source>
</evidence>
<sequence length="395" mass="44081">MRVHSLCQTALWGILLVSLLGLCSADDKTSFEVVGAAECADCKEYNVKTTGAFSGLSVSVDCMLKSGETKRMGNSKLDKYGKFRISVSLQLHQDCYVQLHSAAAVPCAAHNGVESTKIVLKSETNGIQIFGPRENLQFSTALCASKPFWPLFKHPSFTFTHPWKKSFTSWPPLPPFPPLHKHKPLFPPVVMPLPPPFPVYNPPVPVYKPKPPVYKPPVPVYKPPVPVYSPPVPVYKPKPPVYKPPVPVYKPPVPVYSPPVPVYKPPVPVYKPNPPVYEPPAPVYKPNPPVYEPPAPVPVYNPKPPVYEPPVPAYKPKPPVYKPPVQVYNPISPVYKAPAPIYKPNPQVYKPPAYKKPYHHPLIPKLPPLPKLKFPPKHFHHPKFGHFPPLPPYHT</sequence>
<keyword evidence="3" id="KW-1185">Reference proteome</keyword>
<name>A0A2Z7D1M0_9LAMI</name>
<protein>
    <submittedName>
        <fullName evidence="2">Proline-rich protein 4-like</fullName>
    </submittedName>
</protein>
<dbReference type="PANTHER" id="PTHR33935">
    <property type="entry name" value="OS10G0148100 PROTEIN"/>
    <property type="match status" value="1"/>
</dbReference>
<dbReference type="OrthoDB" id="692967at2759"/>